<dbReference type="STRING" id="394221.Mmar10_2786"/>
<dbReference type="SUPFAM" id="SSF55729">
    <property type="entry name" value="Acyl-CoA N-acyltransferases (Nat)"/>
    <property type="match status" value="1"/>
</dbReference>
<dbReference type="AlphaFoldDB" id="Q0AKX5"/>
<keyword evidence="2" id="KW-0808">Transferase</keyword>
<dbReference type="InterPro" id="IPR016181">
    <property type="entry name" value="Acyl_CoA_acyltransferase"/>
</dbReference>
<feature type="domain" description="N-acetyltransferase" evidence="1">
    <location>
        <begin position="21"/>
        <end position="163"/>
    </location>
</feature>
<dbReference type="EMBL" id="CP000449">
    <property type="protein sequence ID" value="ABI67068.1"/>
    <property type="molecule type" value="Genomic_DNA"/>
</dbReference>
<dbReference type="eggNOG" id="COG1670">
    <property type="taxonomic scope" value="Bacteria"/>
</dbReference>
<proteinExistence type="predicted"/>
<dbReference type="RefSeq" id="WP_011644712.1">
    <property type="nucleotide sequence ID" value="NC_008347.1"/>
</dbReference>
<dbReference type="PANTHER" id="PTHR43792">
    <property type="entry name" value="GNAT FAMILY, PUTATIVE (AFU_ORTHOLOGUE AFUA_3G00765)-RELATED-RELATED"/>
    <property type="match status" value="1"/>
</dbReference>
<dbReference type="GO" id="GO:0016747">
    <property type="term" value="F:acyltransferase activity, transferring groups other than amino-acyl groups"/>
    <property type="evidence" value="ECO:0007669"/>
    <property type="project" value="InterPro"/>
</dbReference>
<evidence type="ECO:0000259" key="1">
    <source>
        <dbReference type="PROSITE" id="PS51186"/>
    </source>
</evidence>
<accession>Q0AKX5</accession>
<organism evidence="2 3">
    <name type="scientific">Maricaulis maris (strain MCS10)</name>
    <name type="common">Caulobacter maris</name>
    <dbReference type="NCBI Taxonomy" id="394221"/>
    <lineage>
        <taxon>Bacteria</taxon>
        <taxon>Pseudomonadati</taxon>
        <taxon>Pseudomonadota</taxon>
        <taxon>Alphaproteobacteria</taxon>
        <taxon>Maricaulales</taxon>
        <taxon>Maricaulaceae</taxon>
        <taxon>Maricaulis</taxon>
    </lineage>
</organism>
<dbReference type="HOGENOM" id="CLU_013985_3_4_5"/>
<dbReference type="InterPro" id="IPR051531">
    <property type="entry name" value="N-acetyltransferase"/>
</dbReference>
<sequence>MGPRIETERLVMRLPELGDAENISTYLGDYDVAKNTARVPHPYPALAAEIWVLVTRASWQPGGNVSLSVEMDGQVVGGGGVFKRTTDADWEIGYWIGKPWWGRGLATEMGRGLIGHARDTLGTRRVIAGYYTDNPASGRVLEKLGFAHEGPGIRAFSMARMGPADMHELSLAL</sequence>
<dbReference type="Gene3D" id="3.40.630.30">
    <property type="match status" value="1"/>
</dbReference>
<evidence type="ECO:0000313" key="2">
    <source>
        <dbReference type="EMBL" id="ABI67068.1"/>
    </source>
</evidence>
<dbReference type="OrthoDB" id="9804153at2"/>
<protein>
    <submittedName>
        <fullName evidence="2">GCN5-related N-acetyltransferase</fullName>
    </submittedName>
</protein>
<name>Q0AKX5_MARMM</name>
<dbReference type="Pfam" id="PF13302">
    <property type="entry name" value="Acetyltransf_3"/>
    <property type="match status" value="1"/>
</dbReference>
<dbReference type="PROSITE" id="PS51186">
    <property type="entry name" value="GNAT"/>
    <property type="match status" value="1"/>
</dbReference>
<dbReference type="Proteomes" id="UP000001964">
    <property type="component" value="Chromosome"/>
</dbReference>
<keyword evidence="3" id="KW-1185">Reference proteome</keyword>
<dbReference type="KEGG" id="mmr:Mmar10_2786"/>
<gene>
    <name evidence="2" type="ordered locus">Mmar10_2786</name>
</gene>
<evidence type="ECO:0000313" key="3">
    <source>
        <dbReference type="Proteomes" id="UP000001964"/>
    </source>
</evidence>
<dbReference type="InterPro" id="IPR000182">
    <property type="entry name" value="GNAT_dom"/>
</dbReference>
<dbReference type="PANTHER" id="PTHR43792:SF16">
    <property type="entry name" value="N-ACETYLTRANSFERASE DOMAIN-CONTAINING PROTEIN"/>
    <property type="match status" value="1"/>
</dbReference>
<reference evidence="2 3" key="1">
    <citation type="submission" date="2006-08" db="EMBL/GenBank/DDBJ databases">
        <title>Complete sequence of Maricaulis maris MCS10.</title>
        <authorList>
            <consortium name="US DOE Joint Genome Institute"/>
            <person name="Copeland A."/>
            <person name="Lucas S."/>
            <person name="Lapidus A."/>
            <person name="Barry K."/>
            <person name="Detter J.C."/>
            <person name="Glavina del Rio T."/>
            <person name="Hammon N."/>
            <person name="Israni S."/>
            <person name="Dalin E."/>
            <person name="Tice H."/>
            <person name="Pitluck S."/>
            <person name="Saunders E."/>
            <person name="Brettin T."/>
            <person name="Bruce D."/>
            <person name="Han C."/>
            <person name="Tapia R."/>
            <person name="Gilna P."/>
            <person name="Schmutz J."/>
            <person name="Larimer F."/>
            <person name="Land M."/>
            <person name="Hauser L."/>
            <person name="Kyrpides N."/>
            <person name="Mikhailova N."/>
            <person name="Viollier P."/>
            <person name="Stephens C."/>
            <person name="Richardson P."/>
        </authorList>
    </citation>
    <scope>NUCLEOTIDE SEQUENCE [LARGE SCALE GENOMIC DNA]</scope>
    <source>
        <strain evidence="2 3">MCS10</strain>
    </source>
</reference>